<dbReference type="AlphaFoldDB" id="A0A2P4EXI5"/>
<dbReference type="OrthoDB" id="9945223at2"/>
<comment type="caution">
    <text evidence="2">The sequence shown here is derived from an EMBL/GenBank/DDBJ whole genome shotgun (WGS) entry which is preliminary data.</text>
</comment>
<keyword evidence="1" id="KW-0812">Transmembrane</keyword>
<dbReference type="Proteomes" id="UP000243451">
    <property type="component" value="Unassembled WGS sequence"/>
</dbReference>
<proteinExistence type="predicted"/>
<keyword evidence="3" id="KW-1185">Reference proteome</keyword>
<sequence length="91" mass="10285">MKAWILVGLALFSAPVLAGKEAGKPFLEQIFVAAFPLVIFLVVFWLIMRAMTFKNGKNINTQLLESNLEIAKELKRIADYVETLKTKDKDD</sequence>
<dbReference type="RefSeq" id="WP_104737771.1">
    <property type="nucleotide sequence ID" value="NZ_BMHR01000003.1"/>
</dbReference>
<name>A0A2P4EXI5_9GAMM</name>
<evidence type="ECO:0000313" key="2">
    <source>
        <dbReference type="EMBL" id="POB04728.1"/>
    </source>
</evidence>
<organism evidence="2 3">
    <name type="scientific">Halopseudomonas oceani</name>
    <dbReference type="NCBI Taxonomy" id="1708783"/>
    <lineage>
        <taxon>Bacteria</taxon>
        <taxon>Pseudomonadati</taxon>
        <taxon>Pseudomonadota</taxon>
        <taxon>Gammaproteobacteria</taxon>
        <taxon>Pseudomonadales</taxon>
        <taxon>Pseudomonadaceae</taxon>
        <taxon>Halopseudomonas</taxon>
    </lineage>
</organism>
<gene>
    <name evidence="2" type="ORF">C1949_07115</name>
</gene>
<dbReference type="EMBL" id="PPSK01000004">
    <property type="protein sequence ID" value="POB04728.1"/>
    <property type="molecule type" value="Genomic_DNA"/>
</dbReference>
<evidence type="ECO:0000313" key="3">
    <source>
        <dbReference type="Proteomes" id="UP000243451"/>
    </source>
</evidence>
<protein>
    <submittedName>
        <fullName evidence="2">Uncharacterized protein</fullName>
    </submittedName>
</protein>
<reference evidence="2 3" key="1">
    <citation type="submission" date="2018-01" db="EMBL/GenBank/DDBJ databases">
        <title>Draft genome of the type strain Pseudomonas oceani DSM 100277 isolated from the deep water in Okinawa trough, northwestern Pacific Ocean.</title>
        <authorList>
            <person name="Gomila M."/>
            <person name="Mulet M."/>
            <person name="Garcia-Valdes E."/>
            <person name="Lalucat J."/>
        </authorList>
    </citation>
    <scope>NUCLEOTIDE SEQUENCE [LARGE SCALE GENOMIC DNA]</scope>
    <source>
        <strain evidence="2 3">DSM 100277</strain>
    </source>
</reference>
<feature type="transmembrane region" description="Helical" evidence="1">
    <location>
        <begin position="28"/>
        <end position="48"/>
    </location>
</feature>
<keyword evidence="1" id="KW-0472">Membrane</keyword>
<accession>A0A2P4EXI5</accession>
<evidence type="ECO:0000256" key="1">
    <source>
        <dbReference type="SAM" id="Phobius"/>
    </source>
</evidence>
<keyword evidence="1" id="KW-1133">Transmembrane helix</keyword>